<dbReference type="Proteomes" id="UP001320876">
    <property type="component" value="Unassembled WGS sequence"/>
</dbReference>
<evidence type="ECO:0000313" key="1">
    <source>
        <dbReference type="EMBL" id="MCW1923688.1"/>
    </source>
</evidence>
<dbReference type="InterPro" id="IPR056955">
    <property type="entry name" value="ORC-CDC6-like"/>
</dbReference>
<keyword evidence="2" id="KW-1185">Reference proteome</keyword>
<reference evidence="1 2" key="1">
    <citation type="submission" date="2022-10" db="EMBL/GenBank/DDBJ databases">
        <title>Luteolibacter arcticus strain CCTCC AB 2014275, whole genome shotgun sequencing project.</title>
        <authorList>
            <person name="Zhao G."/>
            <person name="Shen L."/>
        </authorList>
    </citation>
    <scope>NUCLEOTIDE SEQUENCE [LARGE SCALE GENOMIC DNA]</scope>
    <source>
        <strain evidence="1 2">CCTCC AB 2014275</strain>
    </source>
</reference>
<sequence length="606" mass="68793">MSFDRKFVELLKDRLGGFKYEWTTADLTQVFAPPSYFDDLSSARPCMLIGARGSGKTTALLGMTRLARGEADSKHNNDLLAVYERVDSGKTSAFSGAGVPDSQWDKIFSHYLNLSICCRLILEIKECKNPSSEEQDYSSVIELLRITPQEPEPCNLKITIEILRRALVDLENALNDIQALDGIPLSILLEPIRELSSIAKQLLGFSRIIYIFDEYENFDERQQRIVNTIIKHCTPAFVVKIGLKDYGLKTRDVLAKDQRISHLADYVQLRISEIFTKQQFRDFSLRVLELRLQGRIPSGKSIAELFESLSLEEEYDRSVETSIKVRLENVFAGLQREGELSLLQKRFLLLESEFRGQELLELIQRWFSDDRSLKIRFGNYSYAIVLSDSKAKKNADGVKKLYPGIHTLADLAGANIRYFLELVYESVSEQYRRDPTSEFIAAEAQSIAAQRVGRRALENATDGALHGPAIKGIVIGIGRVLENLARGVHGRRPEVTTFRIRDPRPPARIEDSLFLVRECIREGLFIEAPITKRSGSHVPMTQEYRIHPILSPFLGISHRKKRCIDIYADEIQVLAQDTERGIKVIESRLRLGGVDDSLQSDFFSAE</sequence>
<evidence type="ECO:0008006" key="3">
    <source>
        <dbReference type="Google" id="ProtNLM"/>
    </source>
</evidence>
<accession>A0ABT3GJI8</accession>
<dbReference type="Pfam" id="PF24389">
    <property type="entry name" value="ORC-CDC6-like"/>
    <property type="match status" value="1"/>
</dbReference>
<proteinExistence type="predicted"/>
<evidence type="ECO:0000313" key="2">
    <source>
        <dbReference type="Proteomes" id="UP001320876"/>
    </source>
</evidence>
<gene>
    <name evidence="1" type="ORF">OKA05_14070</name>
</gene>
<organism evidence="1 2">
    <name type="scientific">Luteolibacter arcticus</name>
    <dbReference type="NCBI Taxonomy" id="1581411"/>
    <lineage>
        <taxon>Bacteria</taxon>
        <taxon>Pseudomonadati</taxon>
        <taxon>Verrucomicrobiota</taxon>
        <taxon>Verrucomicrobiia</taxon>
        <taxon>Verrucomicrobiales</taxon>
        <taxon>Verrucomicrobiaceae</taxon>
        <taxon>Luteolibacter</taxon>
    </lineage>
</organism>
<comment type="caution">
    <text evidence="1">The sequence shown here is derived from an EMBL/GenBank/DDBJ whole genome shotgun (WGS) entry which is preliminary data.</text>
</comment>
<dbReference type="EMBL" id="JAPDDT010000005">
    <property type="protein sequence ID" value="MCW1923688.1"/>
    <property type="molecule type" value="Genomic_DNA"/>
</dbReference>
<protein>
    <recommendedName>
        <fullName evidence="3">ATP-binding protein</fullName>
    </recommendedName>
</protein>
<dbReference type="RefSeq" id="WP_264487797.1">
    <property type="nucleotide sequence ID" value="NZ_JAPDDT010000005.1"/>
</dbReference>
<name>A0ABT3GJI8_9BACT</name>